<dbReference type="Gene3D" id="1.10.1220.10">
    <property type="entry name" value="Met repressor-like"/>
    <property type="match status" value="1"/>
</dbReference>
<sequence>MATLTIRDVDEALKAKLRVRAAEHGRSMEAEVRAILAEVLVELAPGPGMGSRIRQRFSDLDDASFDLPARDEPARIVELPE</sequence>
<name>A0A2S6GFI3_9PSEU</name>
<accession>A0A2S6GFI3</accession>
<dbReference type="Proteomes" id="UP000239203">
    <property type="component" value="Unassembled WGS sequence"/>
</dbReference>
<evidence type="ECO:0000313" key="3">
    <source>
        <dbReference type="Proteomes" id="UP000239203"/>
    </source>
</evidence>
<dbReference type="Pfam" id="PF22513">
    <property type="entry name" value="FitA-like_RHH"/>
    <property type="match status" value="1"/>
</dbReference>
<organism evidence="2 3">
    <name type="scientific">Actinokineospora auranticolor</name>
    <dbReference type="NCBI Taxonomy" id="155976"/>
    <lineage>
        <taxon>Bacteria</taxon>
        <taxon>Bacillati</taxon>
        <taxon>Actinomycetota</taxon>
        <taxon>Actinomycetes</taxon>
        <taxon>Pseudonocardiales</taxon>
        <taxon>Pseudonocardiaceae</taxon>
        <taxon>Actinokineospora</taxon>
    </lineage>
</organism>
<feature type="domain" description="Antitoxin FitA-like ribbon-helix-helix" evidence="1">
    <location>
        <begin position="2"/>
        <end position="39"/>
    </location>
</feature>
<comment type="caution">
    <text evidence="2">The sequence shown here is derived from an EMBL/GenBank/DDBJ whole genome shotgun (WGS) entry which is preliminary data.</text>
</comment>
<evidence type="ECO:0000259" key="1">
    <source>
        <dbReference type="Pfam" id="PF22513"/>
    </source>
</evidence>
<keyword evidence="3" id="KW-1185">Reference proteome</keyword>
<gene>
    <name evidence="2" type="ORF">CLV40_12390</name>
</gene>
<dbReference type="InterPro" id="IPR013321">
    <property type="entry name" value="Arc_rbn_hlx_hlx"/>
</dbReference>
<evidence type="ECO:0000313" key="2">
    <source>
        <dbReference type="EMBL" id="PPK63970.1"/>
    </source>
</evidence>
<dbReference type="InterPro" id="IPR010985">
    <property type="entry name" value="Ribbon_hlx_hlx"/>
</dbReference>
<dbReference type="InterPro" id="IPR053853">
    <property type="entry name" value="FitA-like_RHH"/>
</dbReference>
<reference evidence="2 3" key="1">
    <citation type="submission" date="2018-02" db="EMBL/GenBank/DDBJ databases">
        <title>Genomic Encyclopedia of Archaeal and Bacterial Type Strains, Phase II (KMG-II): from individual species to whole genera.</title>
        <authorList>
            <person name="Goeker M."/>
        </authorList>
    </citation>
    <scope>NUCLEOTIDE SEQUENCE [LARGE SCALE GENOMIC DNA]</scope>
    <source>
        <strain evidence="2 3">YU 961-1</strain>
    </source>
</reference>
<dbReference type="OrthoDB" id="2389872at2"/>
<dbReference type="EMBL" id="PTIX01000023">
    <property type="protein sequence ID" value="PPK63970.1"/>
    <property type="molecule type" value="Genomic_DNA"/>
</dbReference>
<dbReference type="GO" id="GO:0006355">
    <property type="term" value="P:regulation of DNA-templated transcription"/>
    <property type="evidence" value="ECO:0007669"/>
    <property type="project" value="InterPro"/>
</dbReference>
<dbReference type="SUPFAM" id="SSF47598">
    <property type="entry name" value="Ribbon-helix-helix"/>
    <property type="match status" value="1"/>
</dbReference>
<dbReference type="RefSeq" id="WP_104482358.1">
    <property type="nucleotide sequence ID" value="NZ_CP154825.1"/>
</dbReference>
<dbReference type="AlphaFoldDB" id="A0A2S6GFI3"/>
<protein>
    <submittedName>
        <fullName evidence="2">Arc-like DNA binding dprotein</fullName>
    </submittedName>
</protein>
<proteinExistence type="predicted"/>